<gene>
    <name evidence="1" type="ORF">DdX_03333</name>
</gene>
<protein>
    <submittedName>
        <fullName evidence="1">Uncharacterized protein</fullName>
    </submittedName>
</protein>
<evidence type="ECO:0000313" key="1">
    <source>
        <dbReference type="EMBL" id="KAI1726611.1"/>
    </source>
</evidence>
<reference evidence="1" key="1">
    <citation type="submission" date="2022-01" db="EMBL/GenBank/DDBJ databases">
        <title>Genome Sequence Resource for Two Populations of Ditylenchus destructor, the Migratory Endoparasitic Phytonematode.</title>
        <authorList>
            <person name="Zhang H."/>
            <person name="Lin R."/>
            <person name="Xie B."/>
        </authorList>
    </citation>
    <scope>NUCLEOTIDE SEQUENCE</scope>
    <source>
        <strain evidence="1">BazhouSP</strain>
    </source>
</reference>
<accession>A0AAD4NHS2</accession>
<dbReference type="AlphaFoldDB" id="A0AAD4NHS2"/>
<organism evidence="1 2">
    <name type="scientific">Ditylenchus destructor</name>
    <dbReference type="NCBI Taxonomy" id="166010"/>
    <lineage>
        <taxon>Eukaryota</taxon>
        <taxon>Metazoa</taxon>
        <taxon>Ecdysozoa</taxon>
        <taxon>Nematoda</taxon>
        <taxon>Chromadorea</taxon>
        <taxon>Rhabditida</taxon>
        <taxon>Tylenchina</taxon>
        <taxon>Tylenchomorpha</taxon>
        <taxon>Sphaerularioidea</taxon>
        <taxon>Anguinidae</taxon>
        <taxon>Anguininae</taxon>
        <taxon>Ditylenchus</taxon>
    </lineage>
</organism>
<name>A0AAD4NHS2_9BILA</name>
<evidence type="ECO:0000313" key="2">
    <source>
        <dbReference type="Proteomes" id="UP001201812"/>
    </source>
</evidence>
<sequence>MSHLNSLPKRVVVTLLRDVLKWGDSTTERGHFCFIAYPLLAAEVALAGYPCPAISFRNRRKGPLLVVLWQAQFISSDTYTNQCHPINYVAT</sequence>
<comment type="caution">
    <text evidence="1">The sequence shown here is derived from an EMBL/GenBank/DDBJ whole genome shotgun (WGS) entry which is preliminary data.</text>
</comment>
<proteinExistence type="predicted"/>
<keyword evidence="2" id="KW-1185">Reference proteome</keyword>
<dbReference type="Proteomes" id="UP001201812">
    <property type="component" value="Unassembled WGS sequence"/>
</dbReference>
<dbReference type="EMBL" id="JAKKPZ010000002">
    <property type="protein sequence ID" value="KAI1726611.1"/>
    <property type="molecule type" value="Genomic_DNA"/>
</dbReference>